<protein>
    <recommendedName>
        <fullName evidence="3">Sel1 repeat family protein</fullName>
    </recommendedName>
</protein>
<gene>
    <name evidence="1" type="ORF">GCM10010439_20750</name>
</gene>
<reference evidence="1 2" key="1">
    <citation type="journal article" date="2019" name="Int. J. Syst. Evol. Microbiol.">
        <title>The Global Catalogue of Microorganisms (GCM) 10K type strain sequencing project: providing services to taxonomists for standard genome sequencing and annotation.</title>
        <authorList>
            <consortium name="The Broad Institute Genomics Platform"/>
            <consortium name="The Broad Institute Genome Sequencing Center for Infectious Disease"/>
            <person name="Wu L."/>
            <person name="Ma J."/>
        </authorList>
    </citation>
    <scope>NUCLEOTIDE SEQUENCE [LARGE SCALE GENOMIC DNA]</scope>
    <source>
        <strain evidence="1 2">JCM 8201</strain>
    </source>
</reference>
<name>A0ABN3U3L1_9ACTN</name>
<sequence>MDMGRERGPGASPAVVAFFANLRAAFIAAGPPTYPRLVAIMRELQAEDSNRRALGKSALQSMMTGKNLTLPRWEVLSAVIRALRAAAAQTELDPDDVGTLAHWKQQLAAAGNDPAPEPSALEFDEQHLFEPPPAPPEPPPREVRFHGQGRWLPLTALEGELTDLTVLAQNEEDPDHAEAAYALAVLALCEEDQEQGKRWLTIAALAQHQQARVLITSRAMKEDARTAAFALASRYMHGGATHLARRFYQAARLEGSRKHWPT</sequence>
<accession>A0ABN3U3L1</accession>
<proteinExistence type="predicted"/>
<comment type="caution">
    <text evidence="1">The sequence shown here is derived from an EMBL/GenBank/DDBJ whole genome shotgun (WGS) entry which is preliminary data.</text>
</comment>
<organism evidence="1 2">
    <name type="scientific">Actinocorallia aurantiaca</name>
    <dbReference type="NCBI Taxonomy" id="46204"/>
    <lineage>
        <taxon>Bacteria</taxon>
        <taxon>Bacillati</taxon>
        <taxon>Actinomycetota</taxon>
        <taxon>Actinomycetes</taxon>
        <taxon>Streptosporangiales</taxon>
        <taxon>Thermomonosporaceae</taxon>
        <taxon>Actinocorallia</taxon>
    </lineage>
</organism>
<dbReference type="EMBL" id="BAAATZ010000006">
    <property type="protein sequence ID" value="GAA2724042.1"/>
    <property type="molecule type" value="Genomic_DNA"/>
</dbReference>
<keyword evidence="2" id="KW-1185">Reference proteome</keyword>
<dbReference type="Proteomes" id="UP001501842">
    <property type="component" value="Unassembled WGS sequence"/>
</dbReference>
<evidence type="ECO:0000313" key="1">
    <source>
        <dbReference type="EMBL" id="GAA2724042.1"/>
    </source>
</evidence>
<evidence type="ECO:0000313" key="2">
    <source>
        <dbReference type="Proteomes" id="UP001501842"/>
    </source>
</evidence>
<evidence type="ECO:0008006" key="3">
    <source>
        <dbReference type="Google" id="ProtNLM"/>
    </source>
</evidence>